<gene>
    <name evidence="1" type="ORF">LOC71_18435</name>
</gene>
<accession>A0ABS8NLJ9</accession>
<dbReference type="EMBL" id="JAJKFW010000025">
    <property type="protein sequence ID" value="MCC9644259.1"/>
    <property type="molecule type" value="Genomic_DNA"/>
</dbReference>
<comment type="caution">
    <text evidence="1">The sequence shown here is derived from an EMBL/GenBank/DDBJ whole genome shotgun (WGS) entry which is preliminary data.</text>
</comment>
<organism evidence="1 2">
    <name type="scientific">Rhodopirellula halodulae</name>
    <dbReference type="NCBI Taxonomy" id="2894198"/>
    <lineage>
        <taxon>Bacteria</taxon>
        <taxon>Pseudomonadati</taxon>
        <taxon>Planctomycetota</taxon>
        <taxon>Planctomycetia</taxon>
        <taxon>Pirellulales</taxon>
        <taxon>Pirellulaceae</taxon>
        <taxon>Rhodopirellula</taxon>
    </lineage>
</organism>
<dbReference type="RefSeq" id="WP_230255086.1">
    <property type="nucleotide sequence ID" value="NZ_JAJKFV010000029.1"/>
</dbReference>
<reference evidence="1" key="1">
    <citation type="submission" date="2021-11" db="EMBL/GenBank/DDBJ databases">
        <title>Genome sequence.</title>
        <authorList>
            <person name="Sun Q."/>
        </authorList>
    </citation>
    <scope>NUCLEOTIDE SEQUENCE</scope>
    <source>
        <strain evidence="1">JC740</strain>
    </source>
</reference>
<sequence>MNLSNLCKLLPLLLLPAVVGCGSSAPQKATDEQNAFAAIEGLGDIAGDPKMFATAFVDGSAPDNADEYAQRGYEVAGEGEVNGDQMTVPVKIFGGVFASSSSDRGKKASDAGNTTQTWTLQRVNEDWKIKDAPLG</sequence>
<evidence type="ECO:0000313" key="2">
    <source>
        <dbReference type="Proteomes" id="UP001430306"/>
    </source>
</evidence>
<proteinExistence type="predicted"/>
<keyword evidence="2" id="KW-1185">Reference proteome</keyword>
<evidence type="ECO:0000313" key="1">
    <source>
        <dbReference type="EMBL" id="MCC9644259.1"/>
    </source>
</evidence>
<protein>
    <submittedName>
        <fullName evidence="1">Uncharacterized protein</fullName>
    </submittedName>
</protein>
<dbReference type="Proteomes" id="UP001430306">
    <property type="component" value="Unassembled WGS sequence"/>
</dbReference>
<name>A0ABS8NLJ9_9BACT</name>